<dbReference type="GO" id="GO:0016020">
    <property type="term" value="C:membrane"/>
    <property type="evidence" value="ECO:0007669"/>
    <property type="project" value="InterPro"/>
</dbReference>
<feature type="domain" description="CzcB-like C-terminal circularly permuted SH3-like" evidence="6">
    <location>
        <begin position="441"/>
        <end position="500"/>
    </location>
</feature>
<dbReference type="GO" id="GO:0046914">
    <property type="term" value="F:transition metal ion binding"/>
    <property type="evidence" value="ECO:0007669"/>
    <property type="project" value="TreeGrafter"/>
</dbReference>
<dbReference type="EMBL" id="DRTD01000345">
    <property type="protein sequence ID" value="HHE55046.1"/>
    <property type="molecule type" value="Genomic_DNA"/>
</dbReference>
<feature type="domain" description="CusB-like barrel-sandwich hybrid" evidence="4">
    <location>
        <begin position="224"/>
        <end position="353"/>
    </location>
</feature>
<dbReference type="Pfam" id="PF25975">
    <property type="entry name" value="CzcB_C"/>
    <property type="match status" value="1"/>
</dbReference>
<dbReference type="PANTHER" id="PTHR30097:SF15">
    <property type="entry name" value="CATION EFFLUX SYSTEM PROTEIN CUSB"/>
    <property type="match status" value="1"/>
</dbReference>
<evidence type="ECO:0000256" key="2">
    <source>
        <dbReference type="ARBA" id="ARBA00022448"/>
    </source>
</evidence>
<dbReference type="InterPro" id="IPR058790">
    <property type="entry name" value="BSH_CusB"/>
</dbReference>
<dbReference type="AlphaFoldDB" id="A0A7V5LJ18"/>
<protein>
    <submittedName>
        <fullName evidence="7">Efflux RND transporter periplasmic adaptor subunit</fullName>
    </submittedName>
</protein>
<feature type="domain" description="CusB-like beta-barrel" evidence="5">
    <location>
        <begin position="357"/>
        <end position="433"/>
    </location>
</feature>
<dbReference type="Pfam" id="PF25954">
    <property type="entry name" value="Beta-barrel_RND_2"/>
    <property type="match status" value="1"/>
</dbReference>
<dbReference type="InterPro" id="IPR051909">
    <property type="entry name" value="MFP_Cation_Efflux"/>
</dbReference>
<feature type="domain" description="Heavy metal binding" evidence="3">
    <location>
        <begin position="97"/>
        <end position="122"/>
    </location>
</feature>
<dbReference type="Gene3D" id="2.40.420.20">
    <property type="match status" value="1"/>
</dbReference>
<dbReference type="GO" id="GO:0015679">
    <property type="term" value="P:plasma membrane copper ion transport"/>
    <property type="evidence" value="ECO:0007669"/>
    <property type="project" value="TreeGrafter"/>
</dbReference>
<name>A0A7V5LJ18_CALAY</name>
<accession>A0A7V5LJ18</accession>
<proteinExistence type="inferred from homology"/>
<gene>
    <name evidence="7" type="ORF">ENL21_04640</name>
</gene>
<dbReference type="InterPro" id="IPR045800">
    <property type="entry name" value="HMBD"/>
</dbReference>
<dbReference type="GO" id="GO:0030288">
    <property type="term" value="C:outer membrane-bounded periplasmic space"/>
    <property type="evidence" value="ECO:0007669"/>
    <property type="project" value="TreeGrafter"/>
</dbReference>
<dbReference type="PANTHER" id="PTHR30097">
    <property type="entry name" value="CATION EFFLUX SYSTEM PROTEIN CUSB"/>
    <property type="match status" value="1"/>
</dbReference>
<dbReference type="GO" id="GO:0060003">
    <property type="term" value="P:copper ion export"/>
    <property type="evidence" value="ECO:0007669"/>
    <property type="project" value="TreeGrafter"/>
</dbReference>
<comment type="caution">
    <text evidence="7">The sequence shown here is derived from an EMBL/GenBank/DDBJ whole genome shotgun (WGS) entry which is preliminary data.</text>
</comment>
<keyword evidence="2" id="KW-0813">Transport</keyword>
<dbReference type="SUPFAM" id="SSF111369">
    <property type="entry name" value="HlyD-like secretion proteins"/>
    <property type="match status" value="1"/>
</dbReference>
<dbReference type="NCBIfam" id="TIGR01730">
    <property type="entry name" value="RND_mfp"/>
    <property type="match status" value="1"/>
</dbReference>
<dbReference type="FunFam" id="2.40.30.170:FF:000010">
    <property type="entry name" value="Efflux RND transporter periplasmic adaptor subunit"/>
    <property type="match status" value="1"/>
</dbReference>
<reference evidence="7" key="1">
    <citation type="journal article" date="2020" name="mSystems">
        <title>Genome- and Community-Level Interaction Insights into Carbon Utilization and Element Cycling Functions of Hydrothermarchaeota in Hydrothermal Sediment.</title>
        <authorList>
            <person name="Zhou Z."/>
            <person name="Liu Y."/>
            <person name="Xu W."/>
            <person name="Pan J."/>
            <person name="Luo Z.H."/>
            <person name="Li M."/>
        </authorList>
    </citation>
    <scope>NUCLEOTIDE SEQUENCE [LARGE SCALE GENOMIC DNA]</scope>
    <source>
        <strain evidence="7">HyVt-76</strain>
    </source>
</reference>
<evidence type="ECO:0000259" key="6">
    <source>
        <dbReference type="Pfam" id="PF25975"/>
    </source>
</evidence>
<evidence type="ECO:0000256" key="1">
    <source>
        <dbReference type="ARBA" id="ARBA00009477"/>
    </source>
</evidence>
<organism evidence="7">
    <name type="scientific">Caldithrix abyssi</name>
    <dbReference type="NCBI Taxonomy" id="187145"/>
    <lineage>
        <taxon>Bacteria</taxon>
        <taxon>Pseudomonadati</taxon>
        <taxon>Calditrichota</taxon>
        <taxon>Calditrichia</taxon>
        <taxon>Calditrichales</taxon>
        <taxon>Calditrichaceae</taxon>
        <taxon>Caldithrix</taxon>
    </lineage>
</organism>
<dbReference type="Pfam" id="PF25919">
    <property type="entry name" value="BSH_CusB"/>
    <property type="match status" value="1"/>
</dbReference>
<dbReference type="Proteomes" id="UP000886111">
    <property type="component" value="Unassembled WGS sequence"/>
</dbReference>
<sequence length="522" mass="58556">MKPRILIGFLGLILLASLAGVLNSCSKDEKNTAKEQTEIKQLYTCPMHPDVITEEPGECPKCGMELVPVKNTAQTSMQHEGHDHEVQTTEGGETKLWTCGMHPEVILEEPGQCPKCGMNLVPLKTTTSGEKTSKPEKGKGKILYWRAPMDPTEIYDRPGKSKMGMDLIPVYEGEAELGAGGTITIDPVTVQNMGVRMQKVIKKDFYHVVRTVGYIEYDETRLFTINNKISGWVEKLYVDYTGKLVKKGQPLLAIYSPELVTTQEEYLLALKNLQAVKNSNISEVRQSAEELLKGSIKRLQYWDIPQQEIDRLTQGGQAQKTVTLYAPFTGFVIHKNVVEGSKVKAGQDLFRLADLSNVWIQASIYDTELPWIKIGAEAQIELSYLPGKTFEGKITYIYPYLNKKARDVSVRLEFPNHDYELKPGMYANVIIKTDPIKDALVVPTEAVIRSGKRNVVFIARGEGRFEPRNVKIGEENEQGELRIIAGLLEGEEIVTSAQFLFDSESRLQEAIQKMLAETRKGK</sequence>
<evidence type="ECO:0000259" key="3">
    <source>
        <dbReference type="Pfam" id="PF19335"/>
    </source>
</evidence>
<evidence type="ECO:0000259" key="4">
    <source>
        <dbReference type="Pfam" id="PF25919"/>
    </source>
</evidence>
<dbReference type="InterPro" id="IPR058649">
    <property type="entry name" value="CzcB_C"/>
</dbReference>
<dbReference type="Gene3D" id="2.40.30.170">
    <property type="match status" value="1"/>
</dbReference>
<comment type="similarity">
    <text evidence="1">Belongs to the membrane fusion protein (MFP) (TC 8.A.1) family.</text>
</comment>
<dbReference type="Pfam" id="PF19335">
    <property type="entry name" value="HMBD"/>
    <property type="match status" value="2"/>
</dbReference>
<feature type="domain" description="Heavy metal binding" evidence="3">
    <location>
        <begin position="43"/>
        <end position="69"/>
    </location>
</feature>
<dbReference type="InterPro" id="IPR058792">
    <property type="entry name" value="Beta-barrel_RND_2"/>
</dbReference>
<dbReference type="InterPro" id="IPR006143">
    <property type="entry name" value="RND_pump_MFP"/>
</dbReference>
<dbReference type="GO" id="GO:0022857">
    <property type="term" value="F:transmembrane transporter activity"/>
    <property type="evidence" value="ECO:0007669"/>
    <property type="project" value="InterPro"/>
</dbReference>
<evidence type="ECO:0000313" key="7">
    <source>
        <dbReference type="EMBL" id="HHE55046.1"/>
    </source>
</evidence>
<evidence type="ECO:0000259" key="5">
    <source>
        <dbReference type="Pfam" id="PF25954"/>
    </source>
</evidence>